<gene>
    <name evidence="1" type="ORF">TEA_010804</name>
</gene>
<dbReference type="EMBL" id="SDRB02013066">
    <property type="protein sequence ID" value="THF96037.1"/>
    <property type="molecule type" value="Genomic_DNA"/>
</dbReference>
<name>A0A4S4D1U3_CAMSN</name>
<evidence type="ECO:0000313" key="2">
    <source>
        <dbReference type="Proteomes" id="UP000306102"/>
    </source>
</evidence>
<organism evidence="1 2">
    <name type="scientific">Camellia sinensis var. sinensis</name>
    <name type="common">China tea</name>
    <dbReference type="NCBI Taxonomy" id="542762"/>
    <lineage>
        <taxon>Eukaryota</taxon>
        <taxon>Viridiplantae</taxon>
        <taxon>Streptophyta</taxon>
        <taxon>Embryophyta</taxon>
        <taxon>Tracheophyta</taxon>
        <taxon>Spermatophyta</taxon>
        <taxon>Magnoliopsida</taxon>
        <taxon>eudicotyledons</taxon>
        <taxon>Gunneridae</taxon>
        <taxon>Pentapetalae</taxon>
        <taxon>asterids</taxon>
        <taxon>Ericales</taxon>
        <taxon>Theaceae</taxon>
        <taxon>Camellia</taxon>
    </lineage>
</organism>
<evidence type="ECO:0000313" key="1">
    <source>
        <dbReference type="EMBL" id="THF96037.1"/>
    </source>
</evidence>
<proteinExistence type="predicted"/>
<keyword evidence="2" id="KW-1185">Reference proteome</keyword>
<dbReference type="AlphaFoldDB" id="A0A4S4D1U3"/>
<comment type="caution">
    <text evidence="1">The sequence shown here is derived from an EMBL/GenBank/DDBJ whole genome shotgun (WGS) entry which is preliminary data.</text>
</comment>
<accession>A0A4S4D1U3</accession>
<protein>
    <submittedName>
        <fullName evidence="1">Uncharacterized protein</fullName>
    </submittedName>
</protein>
<reference evidence="1 2" key="1">
    <citation type="journal article" date="2018" name="Proc. Natl. Acad. Sci. U.S.A.">
        <title>Draft genome sequence of Camellia sinensis var. sinensis provides insights into the evolution of the tea genome and tea quality.</title>
        <authorList>
            <person name="Wei C."/>
            <person name="Yang H."/>
            <person name="Wang S."/>
            <person name="Zhao J."/>
            <person name="Liu C."/>
            <person name="Gao L."/>
            <person name="Xia E."/>
            <person name="Lu Y."/>
            <person name="Tai Y."/>
            <person name="She G."/>
            <person name="Sun J."/>
            <person name="Cao H."/>
            <person name="Tong W."/>
            <person name="Gao Q."/>
            <person name="Li Y."/>
            <person name="Deng W."/>
            <person name="Jiang X."/>
            <person name="Wang W."/>
            <person name="Chen Q."/>
            <person name="Zhang S."/>
            <person name="Li H."/>
            <person name="Wu J."/>
            <person name="Wang P."/>
            <person name="Li P."/>
            <person name="Shi C."/>
            <person name="Zheng F."/>
            <person name="Jian J."/>
            <person name="Huang B."/>
            <person name="Shan D."/>
            <person name="Shi M."/>
            <person name="Fang C."/>
            <person name="Yue Y."/>
            <person name="Li F."/>
            <person name="Li D."/>
            <person name="Wei S."/>
            <person name="Han B."/>
            <person name="Jiang C."/>
            <person name="Yin Y."/>
            <person name="Xia T."/>
            <person name="Zhang Z."/>
            <person name="Bennetzen J.L."/>
            <person name="Zhao S."/>
            <person name="Wan X."/>
        </authorList>
    </citation>
    <scope>NUCLEOTIDE SEQUENCE [LARGE SCALE GENOMIC DNA]</scope>
    <source>
        <strain evidence="2">cv. Shuchazao</strain>
        <tissue evidence="1">Leaf</tissue>
    </source>
</reference>
<sequence>MSTSLEALAMSGANYIEYGVDTEEWELQDMEIPPHLLAEEEEQEITHFVEEFQNQCTDHSYPSSDGDHNGDNKVGLGRNMFKKNVGWLRSTGMMMVSSSLETPFAYPDPCLDCSSDGPIDVS</sequence>
<dbReference type="Proteomes" id="UP000306102">
    <property type="component" value="Unassembled WGS sequence"/>
</dbReference>